<accession>A0AAD7CHT1</accession>
<gene>
    <name evidence="1" type="ORF">B0H17DRAFT_1215294</name>
</gene>
<evidence type="ECO:0000313" key="1">
    <source>
        <dbReference type="EMBL" id="KAJ7649301.1"/>
    </source>
</evidence>
<dbReference type="Proteomes" id="UP001221757">
    <property type="component" value="Unassembled WGS sequence"/>
</dbReference>
<organism evidence="1 2">
    <name type="scientific">Mycena rosella</name>
    <name type="common">Pink bonnet</name>
    <name type="synonym">Agaricus rosellus</name>
    <dbReference type="NCBI Taxonomy" id="1033263"/>
    <lineage>
        <taxon>Eukaryota</taxon>
        <taxon>Fungi</taxon>
        <taxon>Dikarya</taxon>
        <taxon>Basidiomycota</taxon>
        <taxon>Agaricomycotina</taxon>
        <taxon>Agaricomycetes</taxon>
        <taxon>Agaricomycetidae</taxon>
        <taxon>Agaricales</taxon>
        <taxon>Marasmiineae</taxon>
        <taxon>Mycenaceae</taxon>
        <taxon>Mycena</taxon>
    </lineage>
</organism>
<reference evidence="1" key="1">
    <citation type="submission" date="2023-03" db="EMBL/GenBank/DDBJ databases">
        <title>Massive genome expansion in bonnet fungi (Mycena s.s.) driven by repeated elements and novel gene families across ecological guilds.</title>
        <authorList>
            <consortium name="Lawrence Berkeley National Laboratory"/>
            <person name="Harder C.B."/>
            <person name="Miyauchi S."/>
            <person name="Viragh M."/>
            <person name="Kuo A."/>
            <person name="Thoen E."/>
            <person name="Andreopoulos B."/>
            <person name="Lu D."/>
            <person name="Skrede I."/>
            <person name="Drula E."/>
            <person name="Henrissat B."/>
            <person name="Morin E."/>
            <person name="Kohler A."/>
            <person name="Barry K."/>
            <person name="LaButti K."/>
            <person name="Morin E."/>
            <person name="Salamov A."/>
            <person name="Lipzen A."/>
            <person name="Mereny Z."/>
            <person name="Hegedus B."/>
            <person name="Baldrian P."/>
            <person name="Stursova M."/>
            <person name="Weitz H."/>
            <person name="Taylor A."/>
            <person name="Grigoriev I.V."/>
            <person name="Nagy L.G."/>
            <person name="Martin F."/>
            <person name="Kauserud H."/>
        </authorList>
    </citation>
    <scope>NUCLEOTIDE SEQUENCE</scope>
    <source>
        <strain evidence="1">CBHHK067</strain>
    </source>
</reference>
<sequence length="128" mass="14728">MSEPQSYRLRLGESTLVFFPPQARDGGDLHEPHVVQVMVKPQTRFPTREEVAAYYDAQEEITAAVEVILLENIVTPLHRKIELDGNGYSLTAEKKDWAYGRGLALKWGDEKIRACNDKWVFHFRTCHV</sequence>
<name>A0AAD7CHT1_MYCRO</name>
<proteinExistence type="predicted"/>
<evidence type="ECO:0000313" key="2">
    <source>
        <dbReference type="Proteomes" id="UP001221757"/>
    </source>
</evidence>
<dbReference type="EMBL" id="JARKIE010000364">
    <property type="protein sequence ID" value="KAJ7649301.1"/>
    <property type="molecule type" value="Genomic_DNA"/>
</dbReference>
<keyword evidence="2" id="KW-1185">Reference proteome</keyword>
<dbReference type="AlphaFoldDB" id="A0AAD7CHT1"/>
<protein>
    <submittedName>
        <fullName evidence="1">Uncharacterized protein</fullName>
    </submittedName>
</protein>
<comment type="caution">
    <text evidence="1">The sequence shown here is derived from an EMBL/GenBank/DDBJ whole genome shotgun (WGS) entry which is preliminary data.</text>
</comment>